<dbReference type="EMBL" id="MU826839">
    <property type="protein sequence ID" value="KAJ7372020.1"/>
    <property type="molecule type" value="Genomic_DNA"/>
</dbReference>
<proteinExistence type="inferred from homology"/>
<evidence type="ECO:0000256" key="5">
    <source>
        <dbReference type="SAM" id="MobiDB-lite"/>
    </source>
</evidence>
<sequence>MADASSDILVDSIRFVLSNWSVLQLAVQHGFGGIDTGEKAEWMVNVINQVLRENDTIENYELEDYIEEILFNEFHTMVEDGSLPKVVQKLCTFQRLWKEGNTTQIQQEISSAPIQKLTPCVKNKATASDSDSDDDDDVGEGTQVMCNGHHKDDRTDSSTMNQQLNELHISNKNTQCQSSCSQTETRESEVPSEHSPIQPQTQDQDEEGWEVVRRSKKR</sequence>
<feature type="compositionally biased region" description="Polar residues" evidence="5">
    <location>
        <begin position="157"/>
        <end position="183"/>
    </location>
</feature>
<organism evidence="6 7">
    <name type="scientific">Desmophyllum pertusum</name>
    <dbReference type="NCBI Taxonomy" id="174260"/>
    <lineage>
        <taxon>Eukaryota</taxon>
        <taxon>Metazoa</taxon>
        <taxon>Cnidaria</taxon>
        <taxon>Anthozoa</taxon>
        <taxon>Hexacorallia</taxon>
        <taxon>Scleractinia</taxon>
        <taxon>Caryophylliina</taxon>
        <taxon>Caryophylliidae</taxon>
        <taxon>Desmophyllum</taxon>
    </lineage>
</organism>
<dbReference type="AlphaFoldDB" id="A0A9W9YZ08"/>
<evidence type="ECO:0000313" key="7">
    <source>
        <dbReference type="Proteomes" id="UP001163046"/>
    </source>
</evidence>
<dbReference type="InterPro" id="IPR019398">
    <property type="entry name" value="Pre-rRNA_process_TSR2"/>
</dbReference>
<feature type="region of interest" description="Disordered" evidence="5">
    <location>
        <begin position="123"/>
        <end position="218"/>
    </location>
</feature>
<keyword evidence="7" id="KW-1185">Reference proteome</keyword>
<accession>A0A9W9YZ08</accession>
<dbReference type="GO" id="GO:0006364">
    <property type="term" value="P:rRNA processing"/>
    <property type="evidence" value="ECO:0007669"/>
    <property type="project" value="UniProtKB-KW"/>
</dbReference>
<name>A0A9W9YZ08_9CNID</name>
<evidence type="ECO:0000256" key="1">
    <source>
        <dbReference type="ARBA" id="ARBA00002210"/>
    </source>
</evidence>
<evidence type="ECO:0000256" key="4">
    <source>
        <dbReference type="ARBA" id="ARBA00022552"/>
    </source>
</evidence>
<evidence type="ECO:0000313" key="6">
    <source>
        <dbReference type="EMBL" id="KAJ7372020.1"/>
    </source>
</evidence>
<gene>
    <name evidence="6" type="primary">TSR2</name>
    <name evidence="6" type="ORF">OS493_021448</name>
</gene>
<protein>
    <recommendedName>
        <fullName evidence="3">Pre-rRNA-processing protein TSR2 homolog</fullName>
    </recommendedName>
</protein>
<dbReference type="PANTHER" id="PTHR21250">
    <property type="entry name" value="PRE-RRNA-PROCESSING PROTEIN TSR2 HOMOLOG"/>
    <property type="match status" value="1"/>
</dbReference>
<feature type="compositionally biased region" description="Acidic residues" evidence="5">
    <location>
        <begin position="130"/>
        <end position="139"/>
    </location>
</feature>
<dbReference type="Pfam" id="PF10273">
    <property type="entry name" value="WGG"/>
    <property type="match status" value="1"/>
</dbReference>
<evidence type="ECO:0000256" key="3">
    <source>
        <dbReference type="ARBA" id="ARBA00017551"/>
    </source>
</evidence>
<comment type="similarity">
    <text evidence="2">Belongs to the TSR2 family.</text>
</comment>
<evidence type="ECO:0000256" key="2">
    <source>
        <dbReference type="ARBA" id="ARBA00006524"/>
    </source>
</evidence>
<dbReference type="Proteomes" id="UP001163046">
    <property type="component" value="Unassembled WGS sequence"/>
</dbReference>
<dbReference type="OrthoDB" id="263560at2759"/>
<reference evidence="6" key="1">
    <citation type="submission" date="2023-01" db="EMBL/GenBank/DDBJ databases">
        <title>Genome assembly of the deep-sea coral Lophelia pertusa.</title>
        <authorList>
            <person name="Herrera S."/>
            <person name="Cordes E."/>
        </authorList>
    </citation>
    <scope>NUCLEOTIDE SEQUENCE</scope>
    <source>
        <strain evidence="6">USNM1676648</strain>
        <tissue evidence="6">Polyp</tissue>
    </source>
</reference>
<comment type="function">
    <text evidence="1">May be involved in 20S pre-rRNA processing.</text>
</comment>
<comment type="caution">
    <text evidence="6">The sequence shown here is derived from an EMBL/GenBank/DDBJ whole genome shotgun (WGS) entry which is preliminary data.</text>
</comment>
<keyword evidence="4" id="KW-0698">rRNA processing</keyword>